<reference evidence="8" key="1">
    <citation type="journal article" date="2014" name="Int. J. Syst. Evol. Microbiol.">
        <title>Complete genome sequence of Corynebacterium casei LMG S-19264T (=DSM 44701T), isolated from a smear-ripened cheese.</title>
        <authorList>
            <consortium name="US DOE Joint Genome Institute (JGI-PGF)"/>
            <person name="Walter F."/>
            <person name="Albersmeier A."/>
            <person name="Kalinowski J."/>
            <person name="Ruckert C."/>
        </authorList>
    </citation>
    <scope>NUCLEOTIDE SEQUENCE</scope>
    <source>
        <strain evidence="8">KCTC 23310</strain>
    </source>
</reference>
<dbReference type="Proteomes" id="UP000638981">
    <property type="component" value="Unassembled WGS sequence"/>
</dbReference>
<keyword evidence="3" id="KW-0479">Metal-binding</keyword>
<evidence type="ECO:0000259" key="7">
    <source>
        <dbReference type="Pfam" id="PF02668"/>
    </source>
</evidence>
<dbReference type="PANTHER" id="PTHR30468:SF5">
    <property type="entry name" value="ALPHA-KETOGLUTARATE-DEPENDENT SULFATE ESTER DIOXYGENASE"/>
    <property type="match status" value="1"/>
</dbReference>
<dbReference type="Pfam" id="PF02668">
    <property type="entry name" value="TauD"/>
    <property type="match status" value="1"/>
</dbReference>
<dbReference type="GO" id="GO:0005737">
    <property type="term" value="C:cytoplasm"/>
    <property type="evidence" value="ECO:0007669"/>
    <property type="project" value="TreeGrafter"/>
</dbReference>
<evidence type="ECO:0000256" key="5">
    <source>
        <dbReference type="ARBA" id="ARBA00023002"/>
    </source>
</evidence>
<dbReference type="AlphaFoldDB" id="A0A918TIW0"/>
<dbReference type="PANTHER" id="PTHR30468">
    <property type="entry name" value="ALPHA-KETOGLUTARATE-DEPENDENT SULFONATE DIOXYGENASE"/>
    <property type="match status" value="1"/>
</dbReference>
<evidence type="ECO:0000256" key="3">
    <source>
        <dbReference type="ARBA" id="ARBA00022723"/>
    </source>
</evidence>
<dbReference type="GO" id="GO:0016706">
    <property type="term" value="F:2-oxoglutarate-dependent dioxygenase activity"/>
    <property type="evidence" value="ECO:0007669"/>
    <property type="project" value="TreeGrafter"/>
</dbReference>
<dbReference type="EMBL" id="BMYJ01000003">
    <property type="protein sequence ID" value="GHC51151.1"/>
    <property type="molecule type" value="Genomic_DNA"/>
</dbReference>
<dbReference type="InterPro" id="IPR051323">
    <property type="entry name" value="AtsK-like"/>
</dbReference>
<dbReference type="GO" id="GO:0046872">
    <property type="term" value="F:metal ion binding"/>
    <property type="evidence" value="ECO:0007669"/>
    <property type="project" value="UniProtKB-KW"/>
</dbReference>
<dbReference type="InterPro" id="IPR003819">
    <property type="entry name" value="TauD/TfdA-like"/>
</dbReference>
<sequence>MTIRETFGDVITPEQVFQVSARIGAEVRGIALGGQLDDATIARIHDLLLRHKVLFFRGQDHLDDAGQEGFARRLGALDPHPTQKVVAGSASILELDASRGGGRADAWHTDVTFVEAYPKISVLRGVTIPAFGGDTIWSNTAAAYENLPQWLRQLAENLWAVHSNAYDYAAQRPQASERDKTYHAEVFASKVYETEHPVVRIHPETGERTLLLGSFVQRISGLSRTESQQIYDLLQSYVTAPENTVRWRWQKNDVVIWDNRATQHYAVNDYGDAHRVVRRITLEGDIPRSIDGRSSVARIKPAA</sequence>
<gene>
    <name evidence="8" type="ORF">GCM10007315_11890</name>
</gene>
<dbReference type="FunFam" id="3.60.130.10:FF:000002">
    <property type="entry name" value="Alpha-ketoglutarate-dependent taurine dioxygenase"/>
    <property type="match status" value="1"/>
</dbReference>
<dbReference type="SUPFAM" id="SSF51197">
    <property type="entry name" value="Clavaminate synthase-like"/>
    <property type="match status" value="1"/>
</dbReference>
<name>A0A918TIW0_9RHOB</name>
<protein>
    <submittedName>
        <fullName evidence="8">Taurine catabolism dioxygenase</fullName>
    </submittedName>
</protein>
<dbReference type="InterPro" id="IPR042098">
    <property type="entry name" value="TauD-like_sf"/>
</dbReference>
<dbReference type="RefSeq" id="WP_189410710.1">
    <property type="nucleotide sequence ID" value="NZ_BMYJ01000003.1"/>
</dbReference>
<comment type="caution">
    <text evidence="8">The sequence shown here is derived from an EMBL/GenBank/DDBJ whole genome shotgun (WGS) entry which is preliminary data.</text>
</comment>
<evidence type="ECO:0000256" key="2">
    <source>
        <dbReference type="ARBA" id="ARBA00005896"/>
    </source>
</evidence>
<keyword evidence="5" id="KW-0560">Oxidoreductase</keyword>
<evidence type="ECO:0000256" key="1">
    <source>
        <dbReference type="ARBA" id="ARBA00001954"/>
    </source>
</evidence>
<dbReference type="Gene3D" id="3.60.130.10">
    <property type="entry name" value="Clavaminate synthase-like"/>
    <property type="match status" value="1"/>
</dbReference>
<accession>A0A918TIW0</accession>
<evidence type="ECO:0000313" key="8">
    <source>
        <dbReference type="EMBL" id="GHC51151.1"/>
    </source>
</evidence>
<evidence type="ECO:0000256" key="4">
    <source>
        <dbReference type="ARBA" id="ARBA00022964"/>
    </source>
</evidence>
<keyword evidence="4 8" id="KW-0223">Dioxygenase</keyword>
<keyword evidence="6" id="KW-0408">Iron</keyword>
<proteinExistence type="inferred from homology"/>
<feature type="domain" description="TauD/TfdA-like" evidence="7">
    <location>
        <begin position="19"/>
        <end position="281"/>
    </location>
</feature>
<comment type="cofactor">
    <cofactor evidence="1">
        <name>Fe(2+)</name>
        <dbReference type="ChEBI" id="CHEBI:29033"/>
    </cofactor>
</comment>
<comment type="similarity">
    <text evidence="2">Belongs to the TfdA dioxygenase family.</text>
</comment>
<evidence type="ECO:0000256" key="6">
    <source>
        <dbReference type="ARBA" id="ARBA00023004"/>
    </source>
</evidence>
<keyword evidence="9" id="KW-1185">Reference proteome</keyword>
<organism evidence="8 9">
    <name type="scientific">Neogemmobacter tilapiae</name>
    <dbReference type="NCBI Taxonomy" id="875041"/>
    <lineage>
        <taxon>Bacteria</taxon>
        <taxon>Pseudomonadati</taxon>
        <taxon>Pseudomonadota</taxon>
        <taxon>Alphaproteobacteria</taxon>
        <taxon>Rhodobacterales</taxon>
        <taxon>Paracoccaceae</taxon>
        <taxon>Neogemmobacter</taxon>
    </lineage>
</organism>
<evidence type="ECO:0000313" key="9">
    <source>
        <dbReference type="Proteomes" id="UP000638981"/>
    </source>
</evidence>
<reference evidence="8" key="2">
    <citation type="submission" date="2020-09" db="EMBL/GenBank/DDBJ databases">
        <authorList>
            <person name="Sun Q."/>
            <person name="Kim S."/>
        </authorList>
    </citation>
    <scope>NUCLEOTIDE SEQUENCE</scope>
    <source>
        <strain evidence="8">KCTC 23310</strain>
    </source>
</reference>